<dbReference type="EMBL" id="KI912112">
    <property type="protein sequence ID" value="ETS82007.1"/>
    <property type="molecule type" value="Genomic_DNA"/>
</dbReference>
<dbReference type="HOGENOM" id="CLU_934169_0_0_1"/>
<dbReference type="Proteomes" id="UP000030651">
    <property type="component" value="Unassembled WGS sequence"/>
</dbReference>
<evidence type="ECO:0000313" key="1">
    <source>
        <dbReference type="EMBL" id="ETS82007.1"/>
    </source>
</evidence>
<accession>W3X9C5</accession>
<sequence>MQVTNVMSSGRSAGISTRTVVELGTTVLETISAGNYNSSGSVNITGWDLTQPWPGDFSTWSISTYTAADIPATLIEDDGTQTSGYVTGTSTNVRQLDESQEKRTMSLRRDTSNSTTGWTVCAIDLGRVEAADDEGLCKEALGEQCTEDLVVAGMRTYNSEKSCHGSFVMPSSCEDLAGHNILSSKWLKLTRHSLEALNLGQNVSDFTIYTGIEDGDRSIHQLGNYTAYDRAANYAHVTMLIWAGTNKTVTSSQMVGLACPRSTTAVRDSQIPNTSMSEHVSFRLFLGFMLLSSLSMVL</sequence>
<reference evidence="2" key="1">
    <citation type="journal article" date="2015" name="BMC Genomics">
        <title>Genomic and transcriptomic analysis of the endophytic fungus Pestalotiopsis fici reveals its lifestyle and high potential for synthesis of natural products.</title>
        <authorList>
            <person name="Wang X."/>
            <person name="Zhang X."/>
            <person name="Liu L."/>
            <person name="Xiang M."/>
            <person name="Wang W."/>
            <person name="Sun X."/>
            <person name="Che Y."/>
            <person name="Guo L."/>
            <person name="Liu G."/>
            <person name="Guo L."/>
            <person name="Wang C."/>
            <person name="Yin W.B."/>
            <person name="Stadler M."/>
            <person name="Zhang X."/>
            <person name="Liu X."/>
        </authorList>
    </citation>
    <scope>NUCLEOTIDE SEQUENCE [LARGE SCALE GENOMIC DNA]</scope>
    <source>
        <strain evidence="2">W106-1 / CGMCC3.15140</strain>
    </source>
</reference>
<keyword evidence="2" id="KW-1185">Reference proteome</keyword>
<name>W3X9C5_PESFW</name>
<dbReference type="RefSeq" id="XP_007833781.1">
    <property type="nucleotide sequence ID" value="XM_007835590.1"/>
</dbReference>
<dbReference type="InParanoid" id="W3X9C5"/>
<proteinExistence type="predicted"/>
<gene>
    <name evidence="1" type="ORF">PFICI_07009</name>
</gene>
<organism evidence="1 2">
    <name type="scientific">Pestalotiopsis fici (strain W106-1 / CGMCC3.15140)</name>
    <dbReference type="NCBI Taxonomy" id="1229662"/>
    <lineage>
        <taxon>Eukaryota</taxon>
        <taxon>Fungi</taxon>
        <taxon>Dikarya</taxon>
        <taxon>Ascomycota</taxon>
        <taxon>Pezizomycotina</taxon>
        <taxon>Sordariomycetes</taxon>
        <taxon>Xylariomycetidae</taxon>
        <taxon>Amphisphaeriales</taxon>
        <taxon>Sporocadaceae</taxon>
        <taxon>Pestalotiopsis</taxon>
    </lineage>
</organism>
<dbReference type="GeneID" id="19272022"/>
<protein>
    <submittedName>
        <fullName evidence="1">Uncharacterized protein</fullName>
    </submittedName>
</protein>
<dbReference type="AlphaFoldDB" id="W3X9C5"/>
<dbReference type="KEGG" id="pfy:PFICI_07009"/>
<dbReference type="OrthoDB" id="4526039at2759"/>
<evidence type="ECO:0000313" key="2">
    <source>
        <dbReference type="Proteomes" id="UP000030651"/>
    </source>
</evidence>